<feature type="region of interest" description="Disordered" evidence="2">
    <location>
        <begin position="826"/>
        <end position="862"/>
    </location>
</feature>
<feature type="compositionally biased region" description="Low complexity" evidence="2">
    <location>
        <begin position="23"/>
        <end position="36"/>
    </location>
</feature>
<dbReference type="EnsemblMetazoa" id="MDOA011695-RA">
    <property type="protein sequence ID" value="MDOA011695-PA"/>
    <property type="gene ID" value="MDOA011695"/>
</dbReference>
<dbReference type="RefSeq" id="XP_005187213.2">
    <property type="nucleotide sequence ID" value="XM_005187156.4"/>
</dbReference>
<feature type="compositionally biased region" description="Polar residues" evidence="2">
    <location>
        <begin position="924"/>
        <end position="968"/>
    </location>
</feature>
<accession>A0A1I8N5B0</accession>
<feature type="compositionally biased region" description="Basic and acidic residues" evidence="2">
    <location>
        <begin position="843"/>
        <end position="862"/>
    </location>
</feature>
<feature type="region of interest" description="Disordered" evidence="2">
    <location>
        <begin position="1478"/>
        <end position="1502"/>
    </location>
</feature>
<feature type="coiled-coil region" evidence="1">
    <location>
        <begin position="777"/>
        <end position="821"/>
    </location>
</feature>
<feature type="compositionally biased region" description="Acidic residues" evidence="2">
    <location>
        <begin position="1627"/>
        <end position="1640"/>
    </location>
</feature>
<proteinExistence type="predicted"/>
<feature type="compositionally biased region" description="Polar residues" evidence="2">
    <location>
        <begin position="978"/>
        <end position="987"/>
    </location>
</feature>
<sequence length="2137" mass="236246">MSPAPTKNPNIPNKVSSNTAVPNSNSSSFHNPSTSSGSGGSSSGGRSKQTGTVPKATTTAATKISSSTTNKQQSVNPEVNDLQQQQQQPHKPILQQPAVVAQQHLSNRCSPLNIVASIQQQQQHARNQHPPGGHHHHLQQQLHKNTEIVAPIRRELKDLNDYLLTTVVTTSAANTITNNNSTLLQQQQSSGGGAAAASSDIESSQENQQRFCYPVRPIPRRNQPPQVQNQQQQQLQNDFLNTAAANVGNTNLNTTIGVVIPHTPGVPPAPTQSSNNAASTVAAAAAAAPAIPTVQPIQPSSNIAQNITQTINDNQAVLGAQFEQQIQLIVLQRLRQLFENSQTSPFLNLTTSLLPGIQASSSAALANTILNHNTNEISQLAQRFQNLNNNQKPLLDNSLTQPQPQKCLKPKTSAMVHEINPSPSGQHEVVVNSTSLEDVPQSNMSDRAQSIQSLHSNIETPTPDTTPSYEELQARLEASNRNIQNMQEQQQQLLKLQNAAKQHLSDMEKLRQQAGTLSFATGGTSDGAPDYESVGQVQSDVANLVGRMKNLTSFIQNQNDLSSMLGEDCPEILAEQQVLQRKLEALRAQRDEMRNLVSELQSVNRTAEESAKEARQRQFEQEKDIEENNDHQEQASAAAAPLTQSKKATDVEREVPVEFTRNVPIELLQHAQRPRPQMNGNEASEAEETDMDEDERKETAHLIQQKVADIEAMKAQLKRLKDMMETVSLIEAHTGKDESRTPTREVPIVYDRERTPIAMPSRYNDSNGNEEVLARKVRMLNEVTSDLRAQAQSLQAEKDRINLLKEEIERRKQQAAAAVQLGDDALKRNSLTPTPVPQQSAARTHEERWEEHLRTQHERDALKEEYERKKKEFEVICKRLEQEETPSQQQASSNGRQDIVSEADDEAEEDNMESDYAESAKFVPTSTPATSRNNESNSNARTGKDSLNSTGVSSNAGTHIAQAASSSAHDGASLEGASMQSGSSRSFSIPPPMSAMGINFPGPIPPPLPTAWNPYYYATGVPPPPPPPPQASYGLAQSAGHNVTLSNSECICTANNLGHAATTSSSTATSAATNNGTLASDPMLQQFIQTQQMLINSVCQCNQMLWHQQREIDNLNQTIHILQERIISLGGGGGGAVGNNEVGGGYTLRSESVPPPSLGGIPATQALPNNLYMTINRAQSEQPASMYIPTVGQQRNNGYGSYQQQQQQQHHQHHVYRRVSQQPHHSAPGAGYNFSAETQQHNSSSSASASMFSTLNNATVPPQPAATTLFNNEIPTPPSPVVGSSGGPAPIFMHHHNNSIHQNNANLRTQNQQQQHHHSNIAGNSTLNNQVPPGNRANNYWDNFRSYSRQNLLSTNSNKSNEEQQQMLQQQQQQQQQQETNSYDRSQAMQQQPQQQQQHPSQQAQIFHEQNLNLEDCVNNLNFSTVSPNNEAASKYLRILQRSRINQQQQQLQYQQNSYQQQQQRELQQLNWLEQQHHENNNSSSNTATSGGTNANNATNSNATDLMYHNYNIQQNNKIGPKPNWRFRNLNEDYNVAINRIQARQSLPRYQNTGFAAGPQYLNLHQSSSPQANRNHDFLLHVQDEDGFNFLNSNHHQQQQQMPLDYSTSNAQNIMPPINSEACHDDDNNEEDEEEDDTTSEEIKRNLLVNALKNDKFTTKFYESIKEDVFRRLESMLLDKDNVQAQATAAAGHPMAAPQLFNNISSSHHPLRKLNLNEQRDQMQQQLQQQQQTISSSSANYENANLQQQNVSDDSNANARNDYFPANGNNEDNSQDNENEKPEEDTNWRQNNINNSQAQPAAAVPSAPSTATAVNTNSVAKNCSKKRKNLRKQPIGNNNTVSAPIATKEEEQNENLRGACSLAAQQHHKQQQQQVNKDKQNAVENANSMGNNTATTTATANPPSQTTNNEGDLIKYIISRIRNQTHPNTLINDTLLVEVAKLTASVAQNAHNTTCQNNNTNGNIISPKKIYTKIKKLTIPKERDEFLQWYQHYLENTLFGTQTTTNDIKVKAVNSAKTTNNHSMAIQQNGTTPHHSSEVAANATTQQDDGDLAEADQNCSSNTSANYHKDDDEAEVSNCEIPGKMLTSSDENNLEGACALVTSSTNPNQLEDLQAQAMDVIEKKDIKLEKQDCNEKD</sequence>
<feature type="compositionally biased region" description="Polar residues" evidence="2">
    <location>
        <begin position="885"/>
        <end position="896"/>
    </location>
</feature>
<feature type="compositionally biased region" description="Basic and acidic residues" evidence="2">
    <location>
        <begin position="606"/>
        <end position="633"/>
    </location>
</feature>
<feature type="compositionally biased region" description="Low complexity" evidence="2">
    <location>
        <begin position="185"/>
        <end position="199"/>
    </location>
</feature>
<feature type="region of interest" description="Disordered" evidence="2">
    <location>
        <begin position="119"/>
        <end position="142"/>
    </location>
</feature>
<feature type="compositionally biased region" description="Low complexity" evidence="2">
    <location>
        <begin position="1481"/>
        <end position="1502"/>
    </location>
</feature>
<feature type="compositionally biased region" description="Polar residues" evidence="2">
    <location>
        <begin position="1749"/>
        <end position="1759"/>
    </location>
</feature>
<gene>
    <name evidence="3" type="primary">101891600</name>
</gene>
<reference evidence="3" key="1">
    <citation type="submission" date="2020-05" db="UniProtKB">
        <authorList>
            <consortium name="EnsemblMetazoa"/>
        </authorList>
    </citation>
    <scope>IDENTIFICATION</scope>
    <source>
        <strain evidence="3">Aabys</strain>
    </source>
</reference>
<feature type="coiled-coil region" evidence="1">
    <location>
        <begin position="469"/>
        <end position="513"/>
    </location>
</feature>
<feature type="region of interest" description="Disordered" evidence="2">
    <location>
        <begin position="1749"/>
        <end position="1854"/>
    </location>
</feature>
<feature type="compositionally biased region" description="Polar residues" evidence="2">
    <location>
        <begin position="1251"/>
        <end position="1274"/>
    </location>
</feature>
<feature type="region of interest" description="Disordered" evidence="2">
    <location>
        <begin position="1610"/>
        <end position="1642"/>
    </location>
</feature>
<feature type="compositionally biased region" description="Low complexity" evidence="2">
    <location>
        <begin position="119"/>
        <end position="131"/>
    </location>
</feature>
<evidence type="ECO:0000256" key="1">
    <source>
        <dbReference type="SAM" id="Coils"/>
    </source>
</evidence>
<feature type="compositionally biased region" description="Low complexity" evidence="2">
    <location>
        <begin position="1386"/>
        <end position="1404"/>
    </location>
</feature>
<dbReference type="OrthoDB" id="2125770at2759"/>
<feature type="region of interest" description="Disordered" evidence="2">
    <location>
        <begin position="1"/>
        <end position="90"/>
    </location>
</feature>
<feature type="region of interest" description="Disordered" evidence="2">
    <location>
        <begin position="601"/>
        <end position="653"/>
    </location>
</feature>
<organism evidence="3">
    <name type="scientific">Musca domestica</name>
    <name type="common">House fly</name>
    <dbReference type="NCBI Taxonomy" id="7370"/>
    <lineage>
        <taxon>Eukaryota</taxon>
        <taxon>Metazoa</taxon>
        <taxon>Ecdysozoa</taxon>
        <taxon>Arthropoda</taxon>
        <taxon>Hexapoda</taxon>
        <taxon>Insecta</taxon>
        <taxon>Pterygota</taxon>
        <taxon>Neoptera</taxon>
        <taxon>Endopterygota</taxon>
        <taxon>Diptera</taxon>
        <taxon>Brachycera</taxon>
        <taxon>Muscomorpha</taxon>
        <taxon>Muscoidea</taxon>
        <taxon>Muscidae</taxon>
        <taxon>Musca</taxon>
    </lineage>
</organism>
<evidence type="ECO:0000313" key="3">
    <source>
        <dbReference type="EnsemblMetazoa" id="MDOA011695-PA"/>
    </source>
</evidence>
<protein>
    <submittedName>
        <fullName evidence="3">Uncharacterized protein</fullName>
    </submittedName>
</protein>
<dbReference type="VEuPathDB" id="VectorBase:MDOA011695"/>
<feature type="coiled-coil region" evidence="1">
    <location>
        <begin position="1713"/>
        <end position="1747"/>
    </location>
</feature>
<feature type="region of interest" description="Disordered" evidence="2">
    <location>
        <begin position="669"/>
        <end position="694"/>
    </location>
</feature>
<feature type="compositionally biased region" description="Acidic residues" evidence="2">
    <location>
        <begin position="684"/>
        <end position="693"/>
    </location>
</feature>
<feature type="coiled-coil region" evidence="1">
    <location>
        <begin position="703"/>
        <end position="730"/>
    </location>
</feature>
<feature type="region of interest" description="Disordered" evidence="2">
    <location>
        <begin position="185"/>
        <end position="208"/>
    </location>
</feature>
<dbReference type="eggNOG" id="ENOG502QRMF">
    <property type="taxonomic scope" value="Eukaryota"/>
</dbReference>
<feature type="compositionally biased region" description="Polar residues" evidence="2">
    <location>
        <begin position="829"/>
        <end position="842"/>
    </location>
</feature>
<name>A0A1I8N5B0_MUSDO</name>
<feature type="region of interest" description="Disordered" evidence="2">
    <location>
        <begin position="881"/>
        <end position="990"/>
    </location>
</feature>
<dbReference type="VEuPathDB" id="VectorBase:MDOMA2_006163"/>
<feature type="compositionally biased region" description="Polar residues" evidence="2">
    <location>
        <begin position="1"/>
        <end position="22"/>
    </location>
</feature>
<evidence type="ECO:0000256" key="2">
    <source>
        <dbReference type="SAM" id="MobiDB-lite"/>
    </source>
</evidence>
<feature type="region of interest" description="Disordered" evidence="2">
    <location>
        <begin position="1191"/>
        <end position="1296"/>
    </location>
</feature>
<keyword evidence="1" id="KW-0175">Coiled coil</keyword>
<feature type="region of interest" description="Disordered" evidence="2">
    <location>
        <begin position="1357"/>
        <end position="1404"/>
    </location>
</feature>
<feature type="compositionally biased region" description="Polar residues" evidence="2">
    <location>
        <begin position="1321"/>
        <end position="1341"/>
    </location>
</feature>
<feature type="compositionally biased region" description="Low complexity" evidence="2">
    <location>
        <begin position="1192"/>
        <end position="1209"/>
    </location>
</feature>
<feature type="compositionally biased region" description="Polar residues" evidence="2">
    <location>
        <begin position="2057"/>
        <end position="2066"/>
    </location>
</feature>
<feature type="compositionally biased region" description="Low complexity" evidence="2">
    <location>
        <begin position="1364"/>
        <end position="1378"/>
    </location>
</feature>
<feature type="compositionally biased region" description="Low complexity" evidence="2">
    <location>
        <begin position="44"/>
        <end position="69"/>
    </location>
</feature>
<feature type="compositionally biased region" description="Basic and acidic residues" evidence="2">
    <location>
        <begin position="1778"/>
        <end position="1787"/>
    </location>
</feature>
<feature type="region of interest" description="Disordered" evidence="2">
    <location>
        <begin position="2026"/>
        <end position="2074"/>
    </location>
</feature>
<feature type="region of interest" description="Disordered" evidence="2">
    <location>
        <begin position="1309"/>
        <end position="1341"/>
    </location>
</feature>
<dbReference type="KEGG" id="mde:101891600"/>
<feature type="compositionally biased region" description="Low complexity" evidence="2">
    <location>
        <begin position="1796"/>
        <end position="1814"/>
    </location>
</feature>
<feature type="region of interest" description="Disordered" evidence="2">
    <location>
        <begin position="1885"/>
        <end position="1909"/>
    </location>
</feature>
<dbReference type="STRING" id="7370.A0A1I8N5B0"/>
<feature type="compositionally biased region" description="Acidic residues" evidence="2">
    <location>
        <begin position="901"/>
        <end position="916"/>
    </location>
</feature>